<protein>
    <recommendedName>
        <fullName evidence="7">Asparagine--tRNA ligase</fullName>
        <ecNumber evidence="7">6.1.1.22</ecNumber>
    </recommendedName>
    <alternativeName>
        <fullName evidence="7">Asparaginyl-tRNA synthetase</fullName>
        <shortName evidence="7">AsnRS</shortName>
    </alternativeName>
</protein>
<evidence type="ECO:0000256" key="5">
    <source>
        <dbReference type="ARBA" id="ARBA00022917"/>
    </source>
</evidence>
<dbReference type="InterPro" id="IPR002312">
    <property type="entry name" value="Asp/Asn-tRNA-synth_IIb"/>
</dbReference>
<dbReference type="EC" id="6.1.1.22" evidence="7"/>
<keyword evidence="7" id="KW-0963">Cytoplasm</keyword>
<dbReference type="FunFam" id="3.30.930.10:FF:000016">
    <property type="entry name" value="Asparagine--tRNA ligase"/>
    <property type="match status" value="1"/>
</dbReference>
<dbReference type="EMBL" id="CP002163">
    <property type="protein sequence ID" value="ADM89984.1"/>
    <property type="molecule type" value="Genomic_DNA"/>
</dbReference>
<keyword evidence="2 7" id="KW-0436">Ligase</keyword>
<dbReference type="PANTHER" id="PTHR22594:SF34">
    <property type="entry name" value="ASPARAGINE--TRNA LIGASE, MITOCHONDRIAL-RELATED"/>
    <property type="match status" value="1"/>
</dbReference>
<dbReference type="GO" id="GO:0004816">
    <property type="term" value="F:asparagine-tRNA ligase activity"/>
    <property type="evidence" value="ECO:0007669"/>
    <property type="project" value="UniProtKB-UniRule"/>
</dbReference>
<dbReference type="SUPFAM" id="SSF55681">
    <property type="entry name" value="Class II aaRS and biotin synthetases"/>
    <property type="match status" value="1"/>
</dbReference>
<keyword evidence="4 7" id="KW-0067">ATP-binding</keyword>
<evidence type="ECO:0000256" key="1">
    <source>
        <dbReference type="ARBA" id="ARBA00008226"/>
    </source>
</evidence>
<evidence type="ECO:0000259" key="8">
    <source>
        <dbReference type="PROSITE" id="PS50862"/>
    </source>
</evidence>
<evidence type="ECO:0000256" key="2">
    <source>
        <dbReference type="ARBA" id="ARBA00022598"/>
    </source>
</evidence>
<dbReference type="GO" id="GO:0005737">
    <property type="term" value="C:cytoplasm"/>
    <property type="evidence" value="ECO:0007669"/>
    <property type="project" value="UniProtKB-SubCell"/>
</dbReference>
<dbReference type="HAMAP" id="MF_00534">
    <property type="entry name" value="Asn_tRNA_synth"/>
    <property type="match status" value="1"/>
</dbReference>
<dbReference type="InterPro" id="IPR006195">
    <property type="entry name" value="aa-tRNA-synth_II"/>
</dbReference>
<dbReference type="PANTHER" id="PTHR22594">
    <property type="entry name" value="ASPARTYL/LYSYL-TRNA SYNTHETASE"/>
    <property type="match status" value="1"/>
</dbReference>
<organism evidence="9 10">
    <name type="scientific">Karelsulcia muelleri (strain CARI)</name>
    <name type="common">Sulcia muelleri</name>
    <dbReference type="NCBI Taxonomy" id="706194"/>
    <lineage>
        <taxon>Bacteria</taxon>
        <taxon>Pseudomonadati</taxon>
        <taxon>Bacteroidota</taxon>
        <taxon>Flavobacteriia</taxon>
        <taxon>Flavobacteriales</taxon>
        <taxon>Candidatus Karelsulcia</taxon>
    </lineage>
</organism>
<sequence length="463" mass="55171">MILNSKDIYNILINYNFFLFKKINVKGWVKHFRYNYFLNINDGSSLKDLQIIIDNKYFNNFFLKKINIGVSLEIIGILVLSKGKKQNIEIYANRIKIFGSFKMEYLQKTILQQKKHSLKKLREQSYLRFRTNIFSSIMRIRHHIAFSIHKFFYKKNFFYINTPIITTYDTEGAGDMFKVTTFNFKKIPINELGEINNTLDFFGDFTYLTVSGQLQGEAAASGLGKIYTFGPTFRAEKSNTFRHLSEFWMIEPEMAFYKLNHNMILAENLLKYVIKYVIKHCYDDLFFLEKKNINRLYSILNSSFQRISYTNAIKIIKSSKYKFFFPVKWGTDLQSEHEKFLSEHYFHNCPIIIYNYPLRIKPFYMRLNDDNQTVAAMDVIFPNIGEIIGGSQREERYNFLLKRMIELNLNIKSLWWYLNIRRFGSVPHSGFGLGFERLIQFITNINNIKDNIPFPRFQKNAFY</sequence>
<evidence type="ECO:0000256" key="6">
    <source>
        <dbReference type="ARBA" id="ARBA00023146"/>
    </source>
</evidence>
<dbReference type="CDD" id="cd04318">
    <property type="entry name" value="EcAsnRS_like_N"/>
    <property type="match status" value="1"/>
</dbReference>
<dbReference type="PRINTS" id="PR01042">
    <property type="entry name" value="TRNASYNTHASP"/>
</dbReference>
<dbReference type="Gene3D" id="2.40.50.140">
    <property type="entry name" value="Nucleic acid-binding proteins"/>
    <property type="match status" value="1"/>
</dbReference>
<gene>
    <name evidence="7 9" type="primary">asnS</name>
    <name evidence="9" type="ordered locus">SMCARI_179</name>
</gene>
<reference evidence="10" key="1">
    <citation type="journal article" date="2010" name="Genome Biol. Evol.">
        <title>Functional convergence in reduced genomes of bacterial symbionts spanning 200 My of evolution.</title>
        <authorList>
            <person name="McCutcheon J.P."/>
            <person name="Moran N.A."/>
        </authorList>
    </citation>
    <scope>NUCLEOTIDE SEQUENCE [LARGE SCALE GENOMIC DNA]</scope>
    <source>
        <strain evidence="10">CARI</strain>
    </source>
</reference>
<keyword evidence="6 7" id="KW-0030">Aminoacyl-tRNA synthetase</keyword>
<evidence type="ECO:0000256" key="4">
    <source>
        <dbReference type="ARBA" id="ARBA00022840"/>
    </source>
</evidence>
<dbReference type="GO" id="GO:0005524">
    <property type="term" value="F:ATP binding"/>
    <property type="evidence" value="ECO:0007669"/>
    <property type="project" value="UniProtKB-UniRule"/>
</dbReference>
<dbReference type="InterPro" id="IPR004522">
    <property type="entry name" value="Asn-tRNA-ligase"/>
</dbReference>
<feature type="domain" description="Aminoacyl-transfer RNA synthetases class-II family profile" evidence="8">
    <location>
        <begin position="138"/>
        <end position="453"/>
    </location>
</feature>
<dbReference type="HOGENOM" id="CLU_004553_2_0_10"/>
<evidence type="ECO:0000256" key="3">
    <source>
        <dbReference type="ARBA" id="ARBA00022741"/>
    </source>
</evidence>
<keyword evidence="5 7" id="KW-0648">Protein biosynthesis</keyword>
<dbReference type="CDD" id="cd00776">
    <property type="entry name" value="AsxRS_core"/>
    <property type="match status" value="1"/>
</dbReference>
<comment type="subunit">
    <text evidence="7">Homodimer.</text>
</comment>
<comment type="catalytic activity">
    <reaction evidence="7">
        <text>tRNA(Asn) + L-asparagine + ATP = L-asparaginyl-tRNA(Asn) + AMP + diphosphate + H(+)</text>
        <dbReference type="Rhea" id="RHEA:11180"/>
        <dbReference type="Rhea" id="RHEA-COMP:9659"/>
        <dbReference type="Rhea" id="RHEA-COMP:9674"/>
        <dbReference type="ChEBI" id="CHEBI:15378"/>
        <dbReference type="ChEBI" id="CHEBI:30616"/>
        <dbReference type="ChEBI" id="CHEBI:33019"/>
        <dbReference type="ChEBI" id="CHEBI:58048"/>
        <dbReference type="ChEBI" id="CHEBI:78442"/>
        <dbReference type="ChEBI" id="CHEBI:78515"/>
        <dbReference type="ChEBI" id="CHEBI:456215"/>
        <dbReference type="EC" id="6.1.1.22"/>
    </reaction>
</comment>
<dbReference type="Pfam" id="PF00152">
    <property type="entry name" value="tRNA-synt_2"/>
    <property type="match status" value="1"/>
</dbReference>
<dbReference type="KEGG" id="sum:SMCARI_179"/>
<evidence type="ECO:0000313" key="9">
    <source>
        <dbReference type="EMBL" id="ADM89984.1"/>
    </source>
</evidence>
<dbReference type="InterPro" id="IPR012340">
    <property type="entry name" value="NA-bd_OB-fold"/>
</dbReference>
<name>E0TJK7_KARMC</name>
<comment type="similarity">
    <text evidence="1 7">Belongs to the class-II aminoacyl-tRNA synthetase family.</text>
</comment>
<evidence type="ECO:0000256" key="7">
    <source>
        <dbReference type="HAMAP-Rule" id="MF_00534"/>
    </source>
</evidence>
<dbReference type="InterPro" id="IPR045864">
    <property type="entry name" value="aa-tRNA-synth_II/BPL/LPL"/>
</dbReference>
<dbReference type="GO" id="GO:0006421">
    <property type="term" value="P:asparaginyl-tRNA aminoacylation"/>
    <property type="evidence" value="ECO:0007669"/>
    <property type="project" value="UniProtKB-UniRule"/>
</dbReference>
<proteinExistence type="inferred from homology"/>
<dbReference type="NCBIfam" id="TIGR00457">
    <property type="entry name" value="asnS"/>
    <property type="match status" value="1"/>
</dbReference>
<comment type="subcellular location">
    <subcellularLocation>
        <location evidence="7">Cytoplasm</location>
    </subcellularLocation>
</comment>
<keyword evidence="10" id="KW-1185">Reference proteome</keyword>
<dbReference type="Proteomes" id="UP000002231">
    <property type="component" value="Chromosome"/>
</dbReference>
<keyword evidence="3 7" id="KW-0547">Nucleotide-binding</keyword>
<accession>E0TJK7</accession>
<dbReference type="STRING" id="706194.SMCARI_179"/>
<dbReference type="AlphaFoldDB" id="E0TJK7"/>
<dbReference type="InterPro" id="IPR004364">
    <property type="entry name" value="Aa-tRNA-synt_II"/>
</dbReference>
<dbReference type="NCBIfam" id="NF003037">
    <property type="entry name" value="PRK03932.1"/>
    <property type="match status" value="1"/>
</dbReference>
<dbReference type="Gene3D" id="3.30.930.10">
    <property type="entry name" value="Bira Bifunctional Protein, Domain 2"/>
    <property type="match status" value="1"/>
</dbReference>
<evidence type="ECO:0000313" key="10">
    <source>
        <dbReference type="Proteomes" id="UP000002231"/>
    </source>
</evidence>
<dbReference type="PROSITE" id="PS50862">
    <property type="entry name" value="AA_TRNA_LIGASE_II"/>
    <property type="match status" value="1"/>
</dbReference>
<dbReference type="SUPFAM" id="SSF50249">
    <property type="entry name" value="Nucleic acid-binding proteins"/>
    <property type="match status" value="1"/>
</dbReference>